<proteinExistence type="predicted"/>
<name>A0ABN4D766_9BACT</name>
<protein>
    <submittedName>
        <fullName evidence="1">Uncharacterized protein</fullName>
    </submittedName>
</protein>
<dbReference type="EMBL" id="CP007451">
    <property type="protein sequence ID" value="AHW61974.1"/>
    <property type="molecule type" value="Genomic_DNA"/>
</dbReference>
<gene>
    <name evidence="1" type="ORF">FH5T_12390</name>
</gene>
<evidence type="ECO:0000313" key="2">
    <source>
        <dbReference type="Proteomes" id="UP000023772"/>
    </source>
</evidence>
<organism evidence="1 2">
    <name type="scientific">Draconibacterium orientale</name>
    <dbReference type="NCBI Taxonomy" id="1168034"/>
    <lineage>
        <taxon>Bacteria</taxon>
        <taxon>Pseudomonadati</taxon>
        <taxon>Bacteroidota</taxon>
        <taxon>Bacteroidia</taxon>
        <taxon>Marinilabiliales</taxon>
        <taxon>Prolixibacteraceae</taxon>
        <taxon>Draconibacterium</taxon>
    </lineage>
</organism>
<evidence type="ECO:0000313" key="1">
    <source>
        <dbReference type="EMBL" id="AHW61974.1"/>
    </source>
</evidence>
<keyword evidence="2" id="KW-1185">Reference proteome</keyword>
<dbReference type="Proteomes" id="UP000023772">
    <property type="component" value="Chromosome"/>
</dbReference>
<accession>A0ABN4D766</accession>
<reference evidence="1 2" key="1">
    <citation type="submission" date="2014-03" db="EMBL/GenBank/DDBJ databases">
        <title>Complete genome sequence of a deeply braunched marine Bacteroidia bacterium Draconibacterium orientale type strain FH5T.</title>
        <authorList>
            <person name="Li X."/>
            <person name="Wang X."/>
            <person name="Xie Z."/>
            <person name="Du Z."/>
            <person name="Chen G."/>
        </authorList>
    </citation>
    <scope>NUCLEOTIDE SEQUENCE [LARGE SCALE GENOMIC DNA]</scope>
    <source>
        <strain evidence="1 2">FH5</strain>
    </source>
</reference>
<sequence length="111" mass="12990">MFSEKPEVKISRQVLAPENQRSEKTIRFHLRETGAKKLRSFLTSEKPKTKISSRILTPENRRPNKMIRFHLRKTGAEKQRLVLSSEKPEMVFHLSILVAIVRTNENYIFAA</sequence>